<evidence type="ECO:0000259" key="1">
    <source>
        <dbReference type="PROSITE" id="PS50141"/>
    </source>
</evidence>
<evidence type="ECO:0000313" key="3">
    <source>
        <dbReference type="Proteomes" id="UP000774326"/>
    </source>
</evidence>
<dbReference type="EMBL" id="JAEUBG010005308">
    <property type="protein sequence ID" value="KAH3676230.1"/>
    <property type="molecule type" value="Genomic_DNA"/>
</dbReference>
<dbReference type="SMART" id="SM00552">
    <property type="entry name" value="ADEAMc"/>
    <property type="match status" value="1"/>
</dbReference>
<dbReference type="PANTHER" id="PTHR47803">
    <property type="entry name" value="TRNA-SPECIFIC ADENOSINE DEAMINASE 1"/>
    <property type="match status" value="1"/>
</dbReference>
<organism evidence="2 3">
    <name type="scientific">Wickerhamomyces pijperi</name>
    <name type="common">Yeast</name>
    <name type="synonym">Pichia pijperi</name>
    <dbReference type="NCBI Taxonomy" id="599730"/>
    <lineage>
        <taxon>Eukaryota</taxon>
        <taxon>Fungi</taxon>
        <taxon>Dikarya</taxon>
        <taxon>Ascomycota</taxon>
        <taxon>Saccharomycotina</taxon>
        <taxon>Saccharomycetes</taxon>
        <taxon>Phaffomycetales</taxon>
        <taxon>Wickerhamomycetaceae</taxon>
        <taxon>Wickerhamomyces</taxon>
    </lineage>
</organism>
<dbReference type="GO" id="GO:0002100">
    <property type="term" value="P:tRNA wobble adenosine to inosine editing"/>
    <property type="evidence" value="ECO:0007669"/>
    <property type="project" value="InterPro"/>
</dbReference>
<comment type="caution">
    <text evidence="2">The sequence shown here is derived from an EMBL/GenBank/DDBJ whole genome shotgun (WGS) entry which is preliminary data.</text>
</comment>
<reference evidence="2" key="1">
    <citation type="journal article" date="2021" name="Open Biol.">
        <title>Shared evolutionary footprints suggest mitochondrial oxidative damage underlies multiple complex I losses in fungi.</title>
        <authorList>
            <person name="Schikora-Tamarit M.A."/>
            <person name="Marcet-Houben M."/>
            <person name="Nosek J."/>
            <person name="Gabaldon T."/>
        </authorList>
    </citation>
    <scope>NUCLEOTIDE SEQUENCE</scope>
    <source>
        <strain evidence="2">CBS2887</strain>
    </source>
</reference>
<feature type="domain" description="A to I editase" evidence="1">
    <location>
        <begin position="92"/>
        <end position="399"/>
    </location>
</feature>
<dbReference type="PROSITE" id="PS50141">
    <property type="entry name" value="A_DEAMIN_EDITASE"/>
    <property type="match status" value="1"/>
</dbReference>
<gene>
    <name evidence="2" type="ORF">WICPIJ_009190</name>
</gene>
<reference evidence="2" key="2">
    <citation type="submission" date="2021-01" db="EMBL/GenBank/DDBJ databases">
        <authorList>
            <person name="Schikora-Tamarit M.A."/>
        </authorList>
    </citation>
    <scope>NUCLEOTIDE SEQUENCE</scope>
    <source>
        <strain evidence="2">CBS2887</strain>
    </source>
</reference>
<name>A0A9P8PRH5_WICPI</name>
<dbReference type="InterPro" id="IPR042935">
    <property type="entry name" value="Tad1"/>
</dbReference>
<keyword evidence="3" id="KW-1185">Reference proteome</keyword>
<dbReference type="GO" id="GO:0003723">
    <property type="term" value="F:RNA binding"/>
    <property type="evidence" value="ECO:0007669"/>
    <property type="project" value="InterPro"/>
</dbReference>
<dbReference type="GO" id="GO:0043829">
    <property type="term" value="F:tRNA-specific adenosine-37 deaminase activity"/>
    <property type="evidence" value="ECO:0007669"/>
    <property type="project" value="TreeGrafter"/>
</dbReference>
<dbReference type="Proteomes" id="UP000774326">
    <property type="component" value="Unassembled WGS sequence"/>
</dbReference>
<dbReference type="InterPro" id="IPR002466">
    <property type="entry name" value="A_deamin"/>
</dbReference>
<proteinExistence type="predicted"/>
<evidence type="ECO:0000313" key="2">
    <source>
        <dbReference type="EMBL" id="KAH3676230.1"/>
    </source>
</evidence>
<dbReference type="AlphaFoldDB" id="A0A9P8PRH5"/>
<dbReference type="OrthoDB" id="10268011at2759"/>
<sequence length="416" mass="46347">MYTYHLDIFSDSSLITIHSFRQQMVQCSISADDISHAIISKYNSLSNKGKPVTKSNGVKEWTVLAGIVGLIQDETGDKSSISESSDSLDLIALSTGVKSLPDAVVKTKSMGRLLHDCHAEILTLRAFNRFIISECQKVDGGIESSSYIEKDDTTNRYKFKLKKGIRFSLYVSQLPCGDCSLSQVQGNTSEEPWGSKEERNGNDIQLPNGILRGREFYNIKGKVRTKPGRRDSPLTLSKSCCDKLSITQIKGLLSNVLSQFVNPDGFHLAHLVVPETEYSDITELTNSFHKRLSNTDSFKPFEILYTKNQSPVDKTDESQTPANLSLVYIPSVSVHESITNSVKEGYFNKKTYVRKGGESCLSRVKLFEEASRFVEITSELTYLDVKASNKNYLALKESAFTALGGWCKTATDDFEI</sequence>
<dbReference type="PANTHER" id="PTHR47803:SF1">
    <property type="entry name" value="TRNA-SPECIFIC ADENOSINE DEAMINASE 1"/>
    <property type="match status" value="1"/>
</dbReference>
<dbReference type="Pfam" id="PF02137">
    <property type="entry name" value="A_deamin"/>
    <property type="match status" value="1"/>
</dbReference>
<protein>
    <recommendedName>
        <fullName evidence="1">A to I editase domain-containing protein</fullName>
    </recommendedName>
</protein>
<accession>A0A9P8PRH5</accession>